<comment type="pathway">
    <text evidence="2">Carbohydrate biosynthesis; gluconeogenesis.</text>
</comment>
<dbReference type="GO" id="GO:0003941">
    <property type="term" value="F:L-serine ammonia-lyase activity"/>
    <property type="evidence" value="ECO:0007669"/>
    <property type="project" value="UniProtKB-EC"/>
</dbReference>
<comment type="similarity">
    <text evidence="3">Belongs to the iron-sulfur dependent L-serine dehydratase family.</text>
</comment>
<dbReference type="EMBL" id="JBHUII010000004">
    <property type="protein sequence ID" value="MFD2205581.1"/>
    <property type="molecule type" value="Genomic_DNA"/>
</dbReference>
<evidence type="ECO:0000256" key="5">
    <source>
        <dbReference type="ARBA" id="ARBA00022432"/>
    </source>
</evidence>
<dbReference type="SUPFAM" id="SSF143548">
    <property type="entry name" value="Serine metabolism enzymes domain"/>
    <property type="match status" value="1"/>
</dbReference>
<sequence length="518" mass="55162">MNTYFPSILNDAIGPVMRGASSSHVAAAYRIGKLGRDYMDGELTRVLIEYDPNGSLEPTHDSQGSDMGLFTGLMGWNITDDRMVDAAKHLEADGIDVKIAITSYGAVHPNTYKLTLTNDHESCCILAISIGGGIIEVIAIDDLKLSMYGDYFETLIWSDAPDLKEHLLASDGVDNVLVHKGIQGQVLQIKGQRFISRDKLPVNIDIKAIKTLAPILPVGSSSNTVLPFTISEEMIVYNRDKNLPLWQLALCYESARGNISEDIVFEKMREIVQILDKSIAAGIQGTQYMDRIYPAQAPAFQDKMSGNNFLNMGLYNDAILAVTALMDVKSSMGVIVAAPTAGSCGTLPGTCLGVANALNMPEDQKVKAMLSAGLIGVFIARMATFSAELGGCQAETGSGSGMAAAGLVTLMDGTFEQCVSAASMALQNTFGLICDPVANRVEAPCLGKNVMMAGNALSAANMALAGFDHLIPLDEVIIAMHKVGQALPCELRCTGKGGLAMTPTAKAIERELAQKLKA</sequence>
<evidence type="ECO:0000256" key="1">
    <source>
        <dbReference type="ARBA" id="ARBA00001966"/>
    </source>
</evidence>
<dbReference type="Pfam" id="PF03313">
    <property type="entry name" value="SDH_alpha"/>
    <property type="match status" value="1"/>
</dbReference>
<organism evidence="13 14">
    <name type="scientific">Kiloniella antarctica</name>
    <dbReference type="NCBI Taxonomy" id="1550907"/>
    <lineage>
        <taxon>Bacteria</taxon>
        <taxon>Pseudomonadati</taxon>
        <taxon>Pseudomonadota</taxon>
        <taxon>Alphaproteobacteria</taxon>
        <taxon>Rhodospirillales</taxon>
        <taxon>Kiloniellaceae</taxon>
        <taxon>Kiloniella</taxon>
    </lineage>
</organism>
<dbReference type="InterPro" id="IPR029009">
    <property type="entry name" value="ASB_dom_sf"/>
</dbReference>
<dbReference type="InterPro" id="IPR051318">
    <property type="entry name" value="Fe-S_L-Ser"/>
</dbReference>
<evidence type="ECO:0000256" key="9">
    <source>
        <dbReference type="ARBA" id="ARBA00023014"/>
    </source>
</evidence>
<dbReference type="RefSeq" id="WP_380250332.1">
    <property type="nucleotide sequence ID" value="NZ_JBHUII010000004.1"/>
</dbReference>
<dbReference type="Proteomes" id="UP001597294">
    <property type="component" value="Unassembled WGS sequence"/>
</dbReference>
<evidence type="ECO:0000256" key="10">
    <source>
        <dbReference type="ARBA" id="ARBA00023239"/>
    </source>
</evidence>
<dbReference type="PANTHER" id="PTHR30182:SF1">
    <property type="entry name" value="L-SERINE DEHYDRATASE 1"/>
    <property type="match status" value="1"/>
</dbReference>
<evidence type="ECO:0000259" key="12">
    <source>
        <dbReference type="Pfam" id="PF03313"/>
    </source>
</evidence>
<protein>
    <recommendedName>
        <fullName evidence="4">L-serine ammonia-lyase</fullName>
        <ecNumber evidence="4">4.3.1.17</ecNumber>
    </recommendedName>
</protein>
<gene>
    <name evidence="13" type="ORF">ACFSKO_08170</name>
</gene>
<keyword evidence="6" id="KW-0004">4Fe-4S</keyword>
<comment type="caution">
    <text evidence="13">The sequence shown here is derived from an EMBL/GenBank/DDBJ whole genome shotgun (WGS) entry which is preliminary data.</text>
</comment>
<accession>A0ABW5BK94</accession>
<keyword evidence="10 13" id="KW-0456">Lyase</keyword>
<evidence type="ECO:0000256" key="11">
    <source>
        <dbReference type="ARBA" id="ARBA00049406"/>
    </source>
</evidence>
<evidence type="ECO:0000256" key="8">
    <source>
        <dbReference type="ARBA" id="ARBA00023004"/>
    </source>
</evidence>
<feature type="domain" description="Serine dehydratase-like alpha subunit" evidence="12">
    <location>
        <begin position="241"/>
        <end position="500"/>
    </location>
</feature>
<evidence type="ECO:0000256" key="7">
    <source>
        <dbReference type="ARBA" id="ARBA00022723"/>
    </source>
</evidence>
<keyword evidence="9" id="KW-0411">Iron-sulfur</keyword>
<keyword evidence="5" id="KW-0312">Gluconeogenesis</keyword>
<evidence type="ECO:0000256" key="4">
    <source>
        <dbReference type="ARBA" id="ARBA00012093"/>
    </source>
</evidence>
<dbReference type="EC" id="4.3.1.17" evidence="4"/>
<evidence type="ECO:0000313" key="14">
    <source>
        <dbReference type="Proteomes" id="UP001597294"/>
    </source>
</evidence>
<evidence type="ECO:0000313" key="13">
    <source>
        <dbReference type="EMBL" id="MFD2205581.1"/>
    </source>
</evidence>
<evidence type="ECO:0000256" key="3">
    <source>
        <dbReference type="ARBA" id="ARBA00008636"/>
    </source>
</evidence>
<evidence type="ECO:0000256" key="6">
    <source>
        <dbReference type="ARBA" id="ARBA00022485"/>
    </source>
</evidence>
<dbReference type="Gene3D" id="3.30.1330.90">
    <property type="entry name" value="D-3-phosphoglycerate dehydrogenase, domain 3"/>
    <property type="match status" value="1"/>
</dbReference>
<dbReference type="InterPro" id="IPR005130">
    <property type="entry name" value="Ser_deHydtase-like_asu"/>
</dbReference>
<reference evidence="14" key="1">
    <citation type="journal article" date="2019" name="Int. J. Syst. Evol. Microbiol.">
        <title>The Global Catalogue of Microorganisms (GCM) 10K type strain sequencing project: providing services to taxonomists for standard genome sequencing and annotation.</title>
        <authorList>
            <consortium name="The Broad Institute Genomics Platform"/>
            <consortium name="The Broad Institute Genome Sequencing Center for Infectious Disease"/>
            <person name="Wu L."/>
            <person name="Ma J."/>
        </authorList>
    </citation>
    <scope>NUCLEOTIDE SEQUENCE [LARGE SCALE GENOMIC DNA]</scope>
    <source>
        <strain evidence="14">CGMCC 4.7192</strain>
    </source>
</reference>
<keyword evidence="14" id="KW-1185">Reference proteome</keyword>
<keyword evidence="7" id="KW-0479">Metal-binding</keyword>
<proteinExistence type="inferred from homology"/>
<comment type="cofactor">
    <cofactor evidence="1">
        <name>[4Fe-4S] cluster</name>
        <dbReference type="ChEBI" id="CHEBI:49883"/>
    </cofactor>
</comment>
<keyword evidence="8" id="KW-0408">Iron</keyword>
<comment type="catalytic activity">
    <reaction evidence="11">
        <text>L-serine = pyruvate + NH4(+)</text>
        <dbReference type="Rhea" id="RHEA:19169"/>
        <dbReference type="ChEBI" id="CHEBI:15361"/>
        <dbReference type="ChEBI" id="CHEBI:28938"/>
        <dbReference type="ChEBI" id="CHEBI:33384"/>
        <dbReference type="EC" id="4.3.1.17"/>
    </reaction>
</comment>
<evidence type="ECO:0000256" key="2">
    <source>
        <dbReference type="ARBA" id="ARBA00004742"/>
    </source>
</evidence>
<dbReference type="PANTHER" id="PTHR30182">
    <property type="entry name" value="L-SERINE DEHYDRATASE"/>
    <property type="match status" value="1"/>
</dbReference>
<name>A0ABW5BK94_9PROT</name>